<accession>A0AAD6LZL9</accession>
<dbReference type="EMBL" id="JAQIZT010000013">
    <property type="protein sequence ID" value="KAJ6976170.1"/>
    <property type="molecule type" value="Genomic_DNA"/>
</dbReference>
<name>A0AAD6LZL9_9ROSI</name>
<reference evidence="1" key="1">
    <citation type="journal article" date="2023" name="Mol. Ecol. Resour.">
        <title>Chromosome-level genome assembly of a triploid poplar Populus alba 'Berolinensis'.</title>
        <authorList>
            <person name="Chen S."/>
            <person name="Yu Y."/>
            <person name="Wang X."/>
            <person name="Wang S."/>
            <person name="Zhang T."/>
            <person name="Zhou Y."/>
            <person name="He R."/>
            <person name="Meng N."/>
            <person name="Wang Y."/>
            <person name="Liu W."/>
            <person name="Liu Z."/>
            <person name="Liu J."/>
            <person name="Guo Q."/>
            <person name="Huang H."/>
            <person name="Sederoff R.R."/>
            <person name="Wang G."/>
            <person name="Qu G."/>
            <person name="Chen S."/>
        </authorList>
    </citation>
    <scope>NUCLEOTIDE SEQUENCE</scope>
    <source>
        <strain evidence="1">SC-2020</strain>
    </source>
</reference>
<protein>
    <submittedName>
        <fullName evidence="1">Uncharacterized protein</fullName>
    </submittedName>
</protein>
<comment type="caution">
    <text evidence="1">The sequence shown here is derived from an EMBL/GenBank/DDBJ whole genome shotgun (WGS) entry which is preliminary data.</text>
</comment>
<evidence type="ECO:0000313" key="2">
    <source>
        <dbReference type="Proteomes" id="UP001164929"/>
    </source>
</evidence>
<proteinExistence type="predicted"/>
<organism evidence="1 2">
    <name type="scientific">Populus alba x Populus x berolinensis</name>
    <dbReference type="NCBI Taxonomy" id="444605"/>
    <lineage>
        <taxon>Eukaryota</taxon>
        <taxon>Viridiplantae</taxon>
        <taxon>Streptophyta</taxon>
        <taxon>Embryophyta</taxon>
        <taxon>Tracheophyta</taxon>
        <taxon>Spermatophyta</taxon>
        <taxon>Magnoliopsida</taxon>
        <taxon>eudicotyledons</taxon>
        <taxon>Gunneridae</taxon>
        <taxon>Pentapetalae</taxon>
        <taxon>rosids</taxon>
        <taxon>fabids</taxon>
        <taxon>Malpighiales</taxon>
        <taxon>Salicaceae</taxon>
        <taxon>Saliceae</taxon>
        <taxon>Populus</taxon>
    </lineage>
</organism>
<gene>
    <name evidence="1" type="ORF">NC653_031874</name>
</gene>
<dbReference type="Proteomes" id="UP001164929">
    <property type="component" value="Chromosome 13"/>
</dbReference>
<dbReference type="AlphaFoldDB" id="A0AAD6LZL9"/>
<sequence length="139" mass="15486">MALLSPFIAIFFHSVRNPTTVPRRAVDAVESVFLKATSKVILGTTTLLKKDRFWDCWCCIRVHGYDSGDVTGCNVGRWISSTEDRGAWCLCERVLFFDYTDANPMAVFTFGGFVDAGSIKKRAHGSSTWAQIQCFFGSP</sequence>
<evidence type="ECO:0000313" key="1">
    <source>
        <dbReference type="EMBL" id="KAJ6976170.1"/>
    </source>
</evidence>
<keyword evidence="2" id="KW-1185">Reference proteome</keyword>